<evidence type="ECO:0000256" key="12">
    <source>
        <dbReference type="RuleBase" id="RU362059"/>
    </source>
</evidence>
<keyword evidence="3 11" id="KW-0328">Glycosyltransferase</keyword>
<sequence length="443" mass="50407">MRVFGNLMERFTEAPHPIFRLGERKRRADQQVPQLLRSALFRDLISNDNKFDLIFTELFFGFEAFVALGNIFNAPVVTYSSYGYDGDILRYSGAANAISYLSIKYLPYGGPMSLMQRLENTLLHIATVLYTEYWYLPHHDALLAEYIPGPLPRITDMLGNVSLFFLTANTALDGAKVYPPSVIEISGIHLKEPGPLDEDLKTIMDTAKNGVIFFCFGSILKASDFRREAIHAFLSVFEELDQTILWKADLNASEWNIPKNVHIKDWFPQTSVLAHPNCVLFLTHGGVSSMMEAIKHAVPVVGIPFYGDQIVNLANAEYFGYGLRVTYKNLSQQSLRWAMTTVLGDSRFKENIRKASNIFTDKPMSSLETALYWIEYVARHKGAHHLKPLAAKMPWYQLLLLDVIVVYLGAFIIILSFVVKIVSYLVKKYVFKTENFKKKIKSN</sequence>
<comment type="catalytic activity">
    <reaction evidence="12">
        <text>glucuronate acceptor + UDP-alpha-D-glucuronate = acceptor beta-D-glucuronoside + UDP + H(+)</text>
        <dbReference type="Rhea" id="RHEA:21032"/>
        <dbReference type="ChEBI" id="CHEBI:15378"/>
        <dbReference type="ChEBI" id="CHEBI:58052"/>
        <dbReference type="ChEBI" id="CHEBI:58223"/>
        <dbReference type="ChEBI" id="CHEBI:132367"/>
        <dbReference type="ChEBI" id="CHEBI:132368"/>
        <dbReference type="EC" id="2.4.1.17"/>
    </reaction>
</comment>
<dbReference type="FunFam" id="3.40.50.2000:FF:000050">
    <property type="entry name" value="UDP-glucuronosyltransferase"/>
    <property type="match status" value="1"/>
</dbReference>
<keyword evidence="8 12" id="KW-0472">Membrane</keyword>
<dbReference type="EMBL" id="OU963871">
    <property type="protein sequence ID" value="CAH0762837.1"/>
    <property type="molecule type" value="Genomic_DNA"/>
</dbReference>
<keyword evidence="4 11" id="KW-0808">Transferase</keyword>
<name>A0A9P0CBZ6_BEMTA</name>
<protein>
    <recommendedName>
        <fullName evidence="12">UDP-glucuronosyltransferase</fullName>
        <ecNumber evidence="12">2.4.1.17</ecNumber>
    </recommendedName>
</protein>
<evidence type="ECO:0000256" key="2">
    <source>
        <dbReference type="ARBA" id="ARBA00009995"/>
    </source>
</evidence>
<dbReference type="PANTHER" id="PTHR48043">
    <property type="entry name" value="EG:EG0003.4 PROTEIN-RELATED"/>
    <property type="match status" value="1"/>
</dbReference>
<reference evidence="13" key="1">
    <citation type="submission" date="2021-12" db="EMBL/GenBank/DDBJ databases">
        <authorList>
            <person name="King R."/>
        </authorList>
    </citation>
    <scope>NUCLEOTIDE SEQUENCE</scope>
</reference>
<evidence type="ECO:0000256" key="3">
    <source>
        <dbReference type="ARBA" id="ARBA00022676"/>
    </source>
</evidence>
<evidence type="ECO:0000256" key="1">
    <source>
        <dbReference type="ARBA" id="ARBA00004240"/>
    </source>
</evidence>
<organism evidence="13 14">
    <name type="scientific">Bemisia tabaci</name>
    <name type="common">Sweetpotato whitefly</name>
    <name type="synonym">Aleurodes tabaci</name>
    <dbReference type="NCBI Taxonomy" id="7038"/>
    <lineage>
        <taxon>Eukaryota</taxon>
        <taxon>Metazoa</taxon>
        <taxon>Ecdysozoa</taxon>
        <taxon>Arthropoda</taxon>
        <taxon>Hexapoda</taxon>
        <taxon>Insecta</taxon>
        <taxon>Pterygota</taxon>
        <taxon>Neoptera</taxon>
        <taxon>Paraneoptera</taxon>
        <taxon>Hemiptera</taxon>
        <taxon>Sternorrhyncha</taxon>
        <taxon>Aleyrodoidea</taxon>
        <taxon>Aleyrodidae</taxon>
        <taxon>Aleyrodinae</taxon>
        <taxon>Bemisia</taxon>
    </lineage>
</organism>
<evidence type="ECO:0000256" key="8">
    <source>
        <dbReference type="ARBA" id="ARBA00023136"/>
    </source>
</evidence>
<dbReference type="Proteomes" id="UP001152759">
    <property type="component" value="Chromosome 10"/>
</dbReference>
<dbReference type="GO" id="GO:0005783">
    <property type="term" value="C:endoplasmic reticulum"/>
    <property type="evidence" value="ECO:0007669"/>
    <property type="project" value="UniProtKB-SubCell"/>
</dbReference>
<evidence type="ECO:0000313" key="14">
    <source>
        <dbReference type="Proteomes" id="UP001152759"/>
    </source>
</evidence>
<accession>A0A9P0CBZ6</accession>
<dbReference type="Pfam" id="PF00201">
    <property type="entry name" value="UDPGT"/>
    <property type="match status" value="1"/>
</dbReference>
<dbReference type="AlphaFoldDB" id="A0A9P0CBZ6"/>
<dbReference type="InterPro" id="IPR050271">
    <property type="entry name" value="UDP-glycosyltransferase"/>
</dbReference>
<keyword evidence="14" id="KW-1185">Reference proteome</keyword>
<keyword evidence="7 12" id="KW-1133">Transmembrane helix</keyword>
<proteinExistence type="inferred from homology"/>
<evidence type="ECO:0000313" key="13">
    <source>
        <dbReference type="EMBL" id="CAH0762837.1"/>
    </source>
</evidence>
<dbReference type="InterPro" id="IPR035595">
    <property type="entry name" value="UDP_glycos_trans_CS"/>
</dbReference>
<gene>
    <name evidence="13" type="ORF">BEMITA_LOCUS2923</name>
</gene>
<evidence type="ECO:0000256" key="10">
    <source>
        <dbReference type="ARBA" id="ARBA00046288"/>
    </source>
</evidence>
<dbReference type="CDD" id="cd03784">
    <property type="entry name" value="GT1_Gtf-like"/>
    <property type="match status" value="1"/>
</dbReference>
<dbReference type="SUPFAM" id="SSF53756">
    <property type="entry name" value="UDP-Glycosyltransferase/glycogen phosphorylase"/>
    <property type="match status" value="1"/>
</dbReference>
<dbReference type="EC" id="2.4.1.17" evidence="12"/>
<evidence type="ECO:0000256" key="11">
    <source>
        <dbReference type="RuleBase" id="RU003718"/>
    </source>
</evidence>
<dbReference type="Gene3D" id="3.40.50.2000">
    <property type="entry name" value="Glycogen Phosphorylase B"/>
    <property type="match status" value="1"/>
</dbReference>
<dbReference type="GO" id="GO:0016020">
    <property type="term" value="C:membrane"/>
    <property type="evidence" value="ECO:0007669"/>
    <property type="project" value="UniProtKB-SubCell"/>
</dbReference>
<evidence type="ECO:0000256" key="7">
    <source>
        <dbReference type="ARBA" id="ARBA00022989"/>
    </source>
</evidence>
<evidence type="ECO:0000256" key="9">
    <source>
        <dbReference type="ARBA" id="ARBA00023180"/>
    </source>
</evidence>
<keyword evidence="6" id="KW-0256">Endoplasmic reticulum</keyword>
<dbReference type="PROSITE" id="PS00375">
    <property type="entry name" value="UDPGT"/>
    <property type="match status" value="1"/>
</dbReference>
<dbReference type="InterPro" id="IPR002213">
    <property type="entry name" value="UDP_glucos_trans"/>
</dbReference>
<comment type="similarity">
    <text evidence="2 11">Belongs to the UDP-glycosyltransferase family.</text>
</comment>
<evidence type="ECO:0000256" key="5">
    <source>
        <dbReference type="ARBA" id="ARBA00022692"/>
    </source>
</evidence>
<keyword evidence="9" id="KW-0325">Glycoprotein</keyword>
<evidence type="ECO:0000256" key="4">
    <source>
        <dbReference type="ARBA" id="ARBA00022679"/>
    </source>
</evidence>
<evidence type="ECO:0000256" key="6">
    <source>
        <dbReference type="ARBA" id="ARBA00022824"/>
    </source>
</evidence>
<dbReference type="GO" id="GO:0015020">
    <property type="term" value="F:glucuronosyltransferase activity"/>
    <property type="evidence" value="ECO:0007669"/>
    <property type="project" value="UniProtKB-EC"/>
</dbReference>
<keyword evidence="5 12" id="KW-0812">Transmembrane</keyword>
<dbReference type="PANTHER" id="PTHR48043:SF159">
    <property type="entry name" value="EG:EG0003.4 PROTEIN-RELATED"/>
    <property type="match status" value="1"/>
</dbReference>
<feature type="transmembrane region" description="Helical" evidence="12">
    <location>
        <begin position="395"/>
        <end position="419"/>
    </location>
</feature>
<comment type="subcellular location">
    <subcellularLocation>
        <location evidence="10">Endomembrane system</location>
        <topology evidence="10">Single-pass type I membrane protein</topology>
    </subcellularLocation>
    <subcellularLocation>
        <location evidence="1">Endoplasmic reticulum</location>
    </subcellularLocation>
    <subcellularLocation>
        <location evidence="12">Membrane</location>
        <topology evidence="12">Single-pass membrane protein</topology>
    </subcellularLocation>
</comment>